<sequence>MKKLNESSELSLKREKIAKLNNAQMKHILGGNQANMSTEEILTSSWRCLTSLTINLTYDTTTTDGD</sequence>
<dbReference type="EMBL" id="FZNY01000004">
    <property type="protein sequence ID" value="SNR90819.1"/>
    <property type="molecule type" value="Genomic_DNA"/>
</dbReference>
<dbReference type="NCBIfam" id="NF038153">
    <property type="entry name" value="lant_leader_L1a"/>
    <property type="match status" value="1"/>
</dbReference>
<protein>
    <submittedName>
        <fullName evidence="1">Natural product</fullName>
    </submittedName>
</protein>
<dbReference type="InterPro" id="IPR058238">
    <property type="entry name" value="Lant_leader_dom"/>
</dbReference>
<reference evidence="1 2" key="1">
    <citation type="submission" date="2017-06" db="EMBL/GenBank/DDBJ databases">
        <authorList>
            <person name="Kim H.J."/>
            <person name="Triplett B.A."/>
        </authorList>
    </citation>
    <scope>NUCLEOTIDE SEQUENCE [LARGE SCALE GENOMIC DNA]</scope>
    <source>
        <strain evidence="1 2">DSM 25597</strain>
    </source>
</reference>
<accession>A0A239A5N3</accession>
<gene>
    <name evidence="1" type="ORF">SAMN06265376_104163</name>
</gene>
<dbReference type="RefSeq" id="WP_089371976.1">
    <property type="nucleotide sequence ID" value="NZ_BMEP01000007.1"/>
</dbReference>
<keyword evidence="2" id="KW-1185">Reference proteome</keyword>
<evidence type="ECO:0000313" key="1">
    <source>
        <dbReference type="EMBL" id="SNR90819.1"/>
    </source>
</evidence>
<name>A0A239A5N3_9FLAO</name>
<organism evidence="1 2">
    <name type="scientific">Dokdonia pacifica</name>
    <dbReference type="NCBI Taxonomy" id="1627892"/>
    <lineage>
        <taxon>Bacteria</taxon>
        <taxon>Pseudomonadati</taxon>
        <taxon>Bacteroidota</taxon>
        <taxon>Flavobacteriia</taxon>
        <taxon>Flavobacteriales</taxon>
        <taxon>Flavobacteriaceae</taxon>
        <taxon>Dokdonia</taxon>
    </lineage>
</organism>
<proteinExistence type="predicted"/>
<dbReference type="Proteomes" id="UP000198379">
    <property type="component" value="Unassembled WGS sequence"/>
</dbReference>
<evidence type="ECO:0000313" key="2">
    <source>
        <dbReference type="Proteomes" id="UP000198379"/>
    </source>
</evidence>
<dbReference type="AlphaFoldDB" id="A0A239A5N3"/>